<keyword evidence="4" id="KW-0068">Autocatalytic cleavage</keyword>
<evidence type="ECO:0000256" key="1">
    <source>
        <dbReference type="ARBA" id="ARBA00012920"/>
    </source>
</evidence>
<dbReference type="GO" id="GO:0006508">
    <property type="term" value="P:proteolysis"/>
    <property type="evidence" value="ECO:0007669"/>
    <property type="project" value="UniProtKB-KW"/>
</dbReference>
<proteinExistence type="predicted"/>
<keyword evidence="3" id="KW-0378">Hydrolase</keyword>
<feature type="binding site" evidence="9">
    <location>
        <begin position="167"/>
        <end position="170"/>
    </location>
    <ligand>
        <name>substrate</name>
    </ligand>
</feature>
<evidence type="ECO:0000256" key="2">
    <source>
        <dbReference type="ARBA" id="ARBA00022670"/>
    </source>
</evidence>
<sequence length="272" mass="28931">MLVVKFTVPVLVIHGGAGSWRNSAEDRVRREIGEALDRGYAEFRTGSSLEAVVEAVSYMEDVGIFNAGIGSVKNSEGQVEMDAGVMYGRDMSVGAVASVRAKNPVREALKVLRDGKHALMVRTVWEDLRIEGVEHGSDTVGAVALDAEGGLSAATSTGGIRGKLPGRVGDSPIPGAGFYATSRVAVSCTGVGELILKILPSKEVDMLRGMDFPLEEAVRAVVGKMTSTFGSGNFGIIALDYQGNSSWGFNTEAMPRGVRWNQGKRVMFWEGS</sequence>
<dbReference type="eggNOG" id="arCOG04779">
    <property type="taxonomic scope" value="Archaea"/>
</dbReference>
<evidence type="ECO:0000256" key="10">
    <source>
        <dbReference type="PIRSR" id="PIRSR600246-3"/>
    </source>
</evidence>
<dbReference type="FunFam" id="3.60.20.30:FF:000001">
    <property type="entry name" value="Isoaspartyl peptidase/L-asparaginase"/>
    <property type="match status" value="1"/>
</dbReference>
<dbReference type="MEROPS" id="T02.002"/>
<organism evidence="11 12">
    <name type="scientific">Metallosphaera yellowstonensis MK1</name>
    <dbReference type="NCBI Taxonomy" id="671065"/>
    <lineage>
        <taxon>Archaea</taxon>
        <taxon>Thermoproteota</taxon>
        <taxon>Thermoprotei</taxon>
        <taxon>Sulfolobales</taxon>
        <taxon>Sulfolobaceae</taxon>
        <taxon>Metallosphaera</taxon>
    </lineage>
</organism>
<dbReference type="InterPro" id="IPR029055">
    <property type="entry name" value="Ntn_hydrolases_N"/>
</dbReference>
<name>H2C376_9CREN</name>
<dbReference type="SUPFAM" id="SSF56235">
    <property type="entry name" value="N-terminal nucleophile aminohydrolases (Ntn hydrolases)"/>
    <property type="match status" value="1"/>
</dbReference>
<dbReference type="STRING" id="671065.MetMK1DRAFT_00012000"/>
<accession>H2C376</accession>
<dbReference type="GO" id="GO:0005737">
    <property type="term" value="C:cytoplasm"/>
    <property type="evidence" value="ECO:0007669"/>
    <property type="project" value="TreeGrafter"/>
</dbReference>
<dbReference type="Proteomes" id="UP000003980">
    <property type="component" value="Unassembled WGS sequence"/>
</dbReference>
<dbReference type="GO" id="GO:0004067">
    <property type="term" value="F:asparaginase activity"/>
    <property type="evidence" value="ECO:0007669"/>
    <property type="project" value="UniProtKB-EC"/>
</dbReference>
<evidence type="ECO:0000256" key="8">
    <source>
        <dbReference type="PIRSR" id="PIRSR600246-1"/>
    </source>
</evidence>
<dbReference type="HOGENOM" id="CLU_021603_1_2_2"/>
<dbReference type="PANTHER" id="PTHR10188">
    <property type="entry name" value="L-ASPARAGINASE"/>
    <property type="match status" value="1"/>
</dbReference>
<evidence type="ECO:0000256" key="3">
    <source>
        <dbReference type="ARBA" id="ARBA00022801"/>
    </source>
</evidence>
<evidence type="ECO:0000256" key="4">
    <source>
        <dbReference type="ARBA" id="ARBA00022813"/>
    </source>
</evidence>
<evidence type="ECO:0000256" key="5">
    <source>
        <dbReference type="ARBA" id="ARBA00030414"/>
    </source>
</evidence>
<dbReference type="CDD" id="cd14950">
    <property type="entry name" value="Asparaginase_2_like_2"/>
    <property type="match status" value="1"/>
</dbReference>
<feature type="binding site" evidence="9">
    <location>
        <begin position="189"/>
        <end position="192"/>
    </location>
    <ligand>
        <name>substrate</name>
    </ligand>
</feature>
<protein>
    <recommendedName>
        <fullName evidence="6">Plant-type L-asparaginase</fullName>
        <ecNumber evidence="1">3.5.1.1</ecNumber>
    </recommendedName>
    <alternativeName>
        <fullName evidence="5">L-asparagine amidohydrolase</fullName>
    </alternativeName>
</protein>
<dbReference type="GO" id="GO:0008233">
    <property type="term" value="F:peptidase activity"/>
    <property type="evidence" value="ECO:0007669"/>
    <property type="project" value="UniProtKB-KW"/>
</dbReference>
<evidence type="ECO:0000256" key="6">
    <source>
        <dbReference type="ARBA" id="ARBA00044776"/>
    </source>
</evidence>
<dbReference type="EC" id="3.5.1.1" evidence="1"/>
<evidence type="ECO:0000256" key="7">
    <source>
        <dbReference type="ARBA" id="ARBA00049366"/>
    </source>
</evidence>
<evidence type="ECO:0000256" key="9">
    <source>
        <dbReference type="PIRSR" id="PIRSR600246-2"/>
    </source>
</evidence>
<evidence type="ECO:0000313" key="12">
    <source>
        <dbReference type="Proteomes" id="UP000003980"/>
    </source>
</evidence>
<dbReference type="AlphaFoldDB" id="H2C376"/>
<dbReference type="Gene3D" id="3.60.20.30">
    <property type="entry name" value="(Glycosyl)asparaginase"/>
    <property type="match status" value="1"/>
</dbReference>
<dbReference type="InterPro" id="IPR000246">
    <property type="entry name" value="Peptidase_T2"/>
</dbReference>
<reference evidence="11 12" key="1">
    <citation type="submission" date="2012-01" db="EMBL/GenBank/DDBJ databases">
        <title>Improved High-Quality Draft sequence of Metallosphaera yellowstonensis MK1.</title>
        <authorList>
            <consortium name="US DOE Joint Genome Institute"/>
            <person name="Lucas S."/>
            <person name="Han J."/>
            <person name="Cheng J.-F."/>
            <person name="Goodwin L."/>
            <person name="Pitluck S."/>
            <person name="Peters L."/>
            <person name="Teshima H."/>
            <person name="Detter J.C."/>
            <person name="Han C."/>
            <person name="Tapia R."/>
            <person name="Land M."/>
            <person name="Hauser L."/>
            <person name="Kyrpides N."/>
            <person name="Kozubal M."/>
            <person name="Macur R.E."/>
            <person name="Jay Z."/>
            <person name="Inskeep W."/>
            <person name="Woyke T."/>
        </authorList>
    </citation>
    <scope>NUCLEOTIDE SEQUENCE [LARGE SCALE GENOMIC DNA]</scope>
    <source>
        <strain evidence="11 12">MK1</strain>
    </source>
</reference>
<gene>
    <name evidence="11" type="ORF">MetMK1DRAFT_00012000</name>
</gene>
<feature type="site" description="Cleavage; by autolysis" evidence="10">
    <location>
        <begin position="138"/>
        <end position="139"/>
    </location>
</feature>
<dbReference type="PANTHER" id="PTHR10188:SF6">
    <property type="entry name" value="N(4)-(BETA-N-ACETYLGLUCOSAMINYL)-L-ASPARAGINASE"/>
    <property type="match status" value="1"/>
</dbReference>
<keyword evidence="12" id="KW-1185">Reference proteome</keyword>
<feature type="active site" description="Nucleophile" evidence="8">
    <location>
        <position position="139"/>
    </location>
</feature>
<keyword evidence="2" id="KW-0645">Protease</keyword>
<dbReference type="Pfam" id="PF01112">
    <property type="entry name" value="Asparaginase_2"/>
    <property type="match status" value="2"/>
</dbReference>
<comment type="catalytic activity">
    <reaction evidence="7">
        <text>L-asparagine + H2O = L-aspartate + NH4(+)</text>
        <dbReference type="Rhea" id="RHEA:21016"/>
        <dbReference type="ChEBI" id="CHEBI:15377"/>
        <dbReference type="ChEBI" id="CHEBI:28938"/>
        <dbReference type="ChEBI" id="CHEBI:29991"/>
        <dbReference type="ChEBI" id="CHEBI:58048"/>
        <dbReference type="EC" id="3.5.1.1"/>
    </reaction>
</comment>
<evidence type="ECO:0000313" key="11">
    <source>
        <dbReference type="EMBL" id="EHP70697.1"/>
    </source>
</evidence>
<dbReference type="EMBL" id="JH597761">
    <property type="protein sequence ID" value="EHP70697.1"/>
    <property type="molecule type" value="Genomic_DNA"/>
</dbReference>